<accession>I3ECI9</accession>
<proteinExistence type="predicted"/>
<dbReference type="RefSeq" id="WP_003347434.1">
    <property type="nucleotide sequence ID" value="NZ_ADWW01000001.1"/>
</dbReference>
<feature type="transmembrane region" description="Helical" evidence="1">
    <location>
        <begin position="61"/>
        <end position="81"/>
    </location>
</feature>
<dbReference type="OrthoDB" id="2453019at2"/>
<reference evidence="2 3" key="1">
    <citation type="journal article" date="2015" name="BMC Genomics">
        <title>Transcriptome analysis of thermophilic methylotrophic Bacillus methanolicus MGA3 using RNA-sequencing provides detailed insights into its previously uncharted transcriptional landscape.</title>
        <authorList>
            <person name="Irla M."/>
            <person name="Neshat A."/>
            <person name="Brautaset T."/>
            <person name="Ruckert C."/>
            <person name="Kalinowski J."/>
            <person name="Wendisch V.F."/>
        </authorList>
    </citation>
    <scope>NUCLEOTIDE SEQUENCE [LARGE SCALE GENOMIC DNA]</scope>
    <source>
        <strain evidence="3">MGA3 / ATCC 53907</strain>
    </source>
</reference>
<evidence type="ECO:0008006" key="4">
    <source>
        <dbReference type="Google" id="ProtNLM"/>
    </source>
</evidence>
<dbReference type="KEGG" id="bmet:BMMGA3_13130"/>
<feature type="transmembrane region" description="Helical" evidence="1">
    <location>
        <begin position="6"/>
        <end position="24"/>
    </location>
</feature>
<name>I3ECI9_BACMM</name>
<dbReference type="eggNOG" id="ENOG5032X3Q">
    <property type="taxonomic scope" value="Bacteria"/>
</dbReference>
<gene>
    <name evidence="2" type="ORF">BMMGA3_13130</name>
</gene>
<dbReference type="Pfam" id="PF14007">
    <property type="entry name" value="YtpI"/>
    <property type="match status" value="1"/>
</dbReference>
<keyword evidence="1" id="KW-1133">Transmembrane helix</keyword>
<dbReference type="AlphaFoldDB" id="I3ECI9"/>
<dbReference type="InterPro" id="IPR025618">
    <property type="entry name" value="YtpI"/>
</dbReference>
<keyword evidence="1" id="KW-0472">Membrane</keyword>
<organism evidence="2 3">
    <name type="scientific">Bacillus methanolicus (strain MGA3 / ATCC 53907)</name>
    <dbReference type="NCBI Taxonomy" id="796606"/>
    <lineage>
        <taxon>Bacteria</taxon>
        <taxon>Bacillati</taxon>
        <taxon>Bacillota</taxon>
        <taxon>Bacilli</taxon>
        <taxon>Bacillales</taxon>
        <taxon>Bacillaceae</taxon>
        <taxon>Bacillus</taxon>
    </lineage>
</organism>
<keyword evidence="1" id="KW-0812">Transmembrane</keyword>
<dbReference type="EMBL" id="CP007739">
    <property type="protein sequence ID" value="AIE61016.1"/>
    <property type="molecule type" value="Genomic_DNA"/>
</dbReference>
<dbReference type="HOGENOM" id="CLU_154562_2_1_9"/>
<keyword evidence="3" id="KW-1185">Reference proteome</keyword>
<dbReference type="Proteomes" id="UP000027602">
    <property type="component" value="Chromosome"/>
</dbReference>
<evidence type="ECO:0000313" key="3">
    <source>
        <dbReference type="Proteomes" id="UP000027602"/>
    </source>
</evidence>
<protein>
    <recommendedName>
        <fullName evidence="4">YtpI-like protein</fullName>
    </recommendedName>
</protein>
<evidence type="ECO:0000256" key="1">
    <source>
        <dbReference type="SAM" id="Phobius"/>
    </source>
</evidence>
<dbReference type="STRING" id="796606.BMMGA3_13130"/>
<feature type="transmembrane region" description="Helical" evidence="1">
    <location>
        <begin position="36"/>
        <end position="55"/>
    </location>
</feature>
<sequence length="101" mass="11508">MPVLAILIVMSLSFYVFYKIKYIRSTRPAERQWISAKSRIALGLFVGLFGLNQLFLYHTTVTYIVAALFIIVGGFSVWGGIKAYKFYLPYAVKEAEELSNN</sequence>
<evidence type="ECO:0000313" key="2">
    <source>
        <dbReference type="EMBL" id="AIE61016.1"/>
    </source>
</evidence>